<evidence type="ECO:0000256" key="1">
    <source>
        <dbReference type="SAM" id="MobiDB-lite"/>
    </source>
</evidence>
<feature type="region of interest" description="Disordered" evidence="1">
    <location>
        <begin position="101"/>
        <end position="168"/>
    </location>
</feature>
<gene>
    <name evidence="3" type="primary">ureE</name>
    <name evidence="3" type="ORF">NMY3_00514</name>
</gene>
<dbReference type="Gene3D" id="2.60.260.20">
    <property type="entry name" value="Urease metallochaperone UreE, N-terminal domain"/>
    <property type="match status" value="1"/>
</dbReference>
<dbReference type="AlphaFoldDB" id="A0A654LWB6"/>
<dbReference type="Pfam" id="PF02814">
    <property type="entry name" value="UreE_N"/>
    <property type="match status" value="1"/>
</dbReference>
<protein>
    <submittedName>
        <fullName evidence="3">Urease accessory protein UreE</fullName>
    </submittedName>
</protein>
<evidence type="ECO:0000313" key="3">
    <source>
        <dbReference type="EMBL" id="ALI34726.1"/>
    </source>
</evidence>
<accession>A0A654LWB6</accession>
<proteinExistence type="predicted"/>
<dbReference type="InterPro" id="IPR036118">
    <property type="entry name" value="UreE_N_sf"/>
</dbReference>
<evidence type="ECO:0000313" key="4">
    <source>
        <dbReference type="Proteomes" id="UP000058925"/>
    </source>
</evidence>
<dbReference type="InterPro" id="IPR004029">
    <property type="entry name" value="UreE_N"/>
</dbReference>
<organism evidence="3 4">
    <name type="scientific">Candidatus Nitrosocosmicus oleophilus</name>
    <dbReference type="NCBI Taxonomy" id="1353260"/>
    <lineage>
        <taxon>Archaea</taxon>
        <taxon>Nitrososphaerota</taxon>
        <taxon>Nitrososphaeria</taxon>
        <taxon>Nitrososphaerales</taxon>
        <taxon>Nitrososphaeraceae</taxon>
        <taxon>Candidatus Nitrosocosmicus</taxon>
    </lineage>
</organism>
<keyword evidence="4" id="KW-1185">Reference proteome</keyword>
<dbReference type="Proteomes" id="UP000058925">
    <property type="component" value="Chromosome"/>
</dbReference>
<dbReference type="KEGG" id="taa:NMY3_00514"/>
<name>A0A654LWB6_9ARCH</name>
<reference evidence="4" key="1">
    <citation type="submission" date="2015-10" db="EMBL/GenBank/DDBJ databases">
        <title>Niche specialization of a soil ammonia-oxidizing archaeon, Candidatus Nitrosocosmicus oleophilus.</title>
        <authorList>
            <person name="Jung M.-Y."/>
            <person name="Rhee S.-K."/>
        </authorList>
    </citation>
    <scope>NUCLEOTIDE SEQUENCE [LARGE SCALE GENOMIC DNA]</scope>
    <source>
        <strain evidence="4">MY3</strain>
    </source>
</reference>
<sequence length="244" mass="29181">MLTITTIIGNIKKDPQLHQKYEESVKKDTVENVVIQRSETEKVRMRKVSDKETDIGFILPSRTHLKDGDVVFLDDTKMIVIKLSPELVAILNIKNHLHNNHEHEDHDHEHKHEHEDHDHEHKHEHEDHDHEHKHEHEDHDHEHKHEHEDHDHEHKHEHEDHDHEHKHDQANDYELTNVALKVGHTIGNLHRPLKIENRDIIFPIQSPDEINLFLRLLSDLKDYIEIRSEQLIFEPDQGFDIHAH</sequence>
<dbReference type="SUPFAM" id="SSF69287">
    <property type="entry name" value="Urease metallochaperone UreE, N-terminal domain"/>
    <property type="match status" value="1"/>
</dbReference>
<dbReference type="SMART" id="SM00988">
    <property type="entry name" value="UreE_N"/>
    <property type="match status" value="1"/>
</dbReference>
<dbReference type="RefSeq" id="WP_196817336.1">
    <property type="nucleotide sequence ID" value="NZ_CP012850.1"/>
</dbReference>
<evidence type="ECO:0000259" key="2">
    <source>
        <dbReference type="SMART" id="SM00988"/>
    </source>
</evidence>
<dbReference type="OrthoDB" id="2171at2157"/>
<feature type="domain" description="UreE urease accessory N-terminal" evidence="2">
    <location>
        <begin position="10"/>
        <end position="79"/>
    </location>
</feature>
<dbReference type="GeneID" id="60420685"/>
<dbReference type="EMBL" id="CP012850">
    <property type="protein sequence ID" value="ALI34726.1"/>
    <property type="molecule type" value="Genomic_DNA"/>
</dbReference>